<gene>
    <name evidence="1" type="ORF">E6C64_10855</name>
</gene>
<comment type="caution">
    <text evidence="1">The sequence shown here is derived from an EMBL/GenBank/DDBJ whole genome shotgun (WGS) entry which is preliminary data.</text>
</comment>
<dbReference type="AlphaFoldDB" id="A0A4V3WT91"/>
<evidence type="ECO:0000313" key="2">
    <source>
        <dbReference type="Proteomes" id="UP000309133"/>
    </source>
</evidence>
<dbReference type="Proteomes" id="UP000309133">
    <property type="component" value="Unassembled WGS sequence"/>
</dbReference>
<organism evidence="1 2">
    <name type="scientific">Naasia lichenicola</name>
    <dbReference type="NCBI Taxonomy" id="2565933"/>
    <lineage>
        <taxon>Bacteria</taxon>
        <taxon>Bacillati</taxon>
        <taxon>Actinomycetota</taxon>
        <taxon>Actinomycetes</taxon>
        <taxon>Micrococcales</taxon>
        <taxon>Microbacteriaceae</taxon>
        <taxon>Naasia</taxon>
    </lineage>
</organism>
<dbReference type="OrthoDB" id="4120491at2"/>
<dbReference type="Gene3D" id="3.90.550.10">
    <property type="entry name" value="Spore Coat Polysaccharide Biosynthesis Protein SpsA, Chain A"/>
    <property type="match status" value="1"/>
</dbReference>
<protein>
    <recommendedName>
        <fullName evidence="3">Galactosyltransferase C-terminal domain-containing protein</fullName>
    </recommendedName>
</protein>
<dbReference type="SUPFAM" id="SSF53448">
    <property type="entry name" value="Nucleotide-diphospho-sugar transferases"/>
    <property type="match status" value="1"/>
</dbReference>
<keyword evidence="2" id="KW-1185">Reference proteome</keyword>
<reference evidence="1 2" key="1">
    <citation type="submission" date="2019-04" db="EMBL/GenBank/DDBJ databases">
        <authorList>
            <person name="Jiang L."/>
        </authorList>
    </citation>
    <scope>NUCLEOTIDE SEQUENCE [LARGE SCALE GENOMIC DNA]</scope>
    <source>
        <strain evidence="1 2">YIM 131853</strain>
    </source>
</reference>
<evidence type="ECO:0008006" key="3">
    <source>
        <dbReference type="Google" id="ProtNLM"/>
    </source>
</evidence>
<sequence>MLTVVIPWRPAPTRMAAFDEVTSWYREHLPEARIRPIDSDDPIFNLARCRNLGVREAETGSPDDVVILADADTLPEAAPLRAAIAAAMISGRVELPYTEYRWLGAAGTAQFCAGTPLVDCTFELVRGACSGVYVTTPATWWSSGGQDERFRGWGYEDAAWYLAHETVLGEPPRRSEGRVYALHHQAEVRAGVQYDANAALMDAYRAAAVDAASMRSFLGL</sequence>
<evidence type="ECO:0000313" key="1">
    <source>
        <dbReference type="EMBL" id="THG31077.1"/>
    </source>
</evidence>
<dbReference type="EMBL" id="SSSM01000004">
    <property type="protein sequence ID" value="THG31077.1"/>
    <property type="molecule type" value="Genomic_DNA"/>
</dbReference>
<dbReference type="RefSeq" id="WP_136427497.1">
    <property type="nucleotide sequence ID" value="NZ_SSSM01000004.1"/>
</dbReference>
<accession>A0A4V3WT91</accession>
<name>A0A4V3WT91_9MICO</name>
<dbReference type="InterPro" id="IPR029044">
    <property type="entry name" value="Nucleotide-diphossugar_trans"/>
</dbReference>
<proteinExistence type="predicted"/>